<evidence type="ECO:0000313" key="1">
    <source>
        <dbReference type="EMBL" id="CDP21770.1"/>
    </source>
</evidence>
<evidence type="ECO:0000313" key="2">
    <source>
        <dbReference type="Proteomes" id="UP000295252"/>
    </source>
</evidence>
<protein>
    <submittedName>
        <fullName evidence="1">DH200=94 genomic scaffold, scaffold_6482</fullName>
    </submittedName>
</protein>
<name>A0A068VLW2_COFCA</name>
<reference evidence="2" key="1">
    <citation type="journal article" date="2014" name="Science">
        <title>The coffee genome provides insight into the convergent evolution of caffeine biosynthesis.</title>
        <authorList>
            <person name="Denoeud F."/>
            <person name="Carretero-Paulet L."/>
            <person name="Dereeper A."/>
            <person name="Droc G."/>
            <person name="Guyot R."/>
            <person name="Pietrella M."/>
            <person name="Zheng C."/>
            <person name="Alberti A."/>
            <person name="Anthony F."/>
            <person name="Aprea G."/>
            <person name="Aury J.M."/>
            <person name="Bento P."/>
            <person name="Bernard M."/>
            <person name="Bocs S."/>
            <person name="Campa C."/>
            <person name="Cenci A."/>
            <person name="Combes M.C."/>
            <person name="Crouzillat D."/>
            <person name="Da Silva C."/>
            <person name="Daddiego L."/>
            <person name="De Bellis F."/>
            <person name="Dussert S."/>
            <person name="Garsmeur O."/>
            <person name="Gayraud T."/>
            <person name="Guignon V."/>
            <person name="Jahn K."/>
            <person name="Jamilloux V."/>
            <person name="Joet T."/>
            <person name="Labadie K."/>
            <person name="Lan T."/>
            <person name="Leclercq J."/>
            <person name="Lepelley M."/>
            <person name="Leroy T."/>
            <person name="Li L.T."/>
            <person name="Librado P."/>
            <person name="Lopez L."/>
            <person name="Munoz A."/>
            <person name="Noel B."/>
            <person name="Pallavicini A."/>
            <person name="Perrotta G."/>
            <person name="Poncet V."/>
            <person name="Pot D."/>
            <person name="Priyono X."/>
            <person name="Rigoreau M."/>
            <person name="Rouard M."/>
            <person name="Rozas J."/>
            <person name="Tranchant-Dubreuil C."/>
            <person name="VanBuren R."/>
            <person name="Zhang Q."/>
            <person name="Andrade A.C."/>
            <person name="Argout X."/>
            <person name="Bertrand B."/>
            <person name="de Kochko A."/>
            <person name="Graziosi G."/>
            <person name="Henry R.J."/>
            <person name="Jayarama X."/>
            <person name="Ming R."/>
            <person name="Nagai C."/>
            <person name="Rounsley S."/>
            <person name="Sankoff D."/>
            <person name="Giuliano G."/>
            <person name="Albert V.A."/>
            <person name="Wincker P."/>
            <person name="Lashermes P."/>
        </authorList>
    </citation>
    <scope>NUCLEOTIDE SEQUENCE [LARGE SCALE GENOMIC DNA]</scope>
    <source>
        <strain evidence="2">cv. DH200-94</strain>
    </source>
</reference>
<dbReference type="PhylomeDB" id="A0A068VLW2"/>
<sequence>MFLLVKLRCSHFNRWHLNMCFRDISNNRLAGTVRATNKTGLAITTVVQDPKAHY</sequence>
<dbReference type="EMBL" id="HG745566">
    <property type="protein sequence ID" value="CDP21770.1"/>
    <property type="molecule type" value="Genomic_DNA"/>
</dbReference>
<dbReference type="Proteomes" id="UP000295252">
    <property type="component" value="Unassembled WGS sequence"/>
</dbReference>
<dbReference type="Gramene" id="CDP21770">
    <property type="protein sequence ID" value="CDP21770"/>
    <property type="gene ID" value="GSCOC_T00007567001"/>
</dbReference>
<keyword evidence="2" id="KW-1185">Reference proteome</keyword>
<organism evidence="1 2">
    <name type="scientific">Coffea canephora</name>
    <name type="common">Robusta coffee</name>
    <dbReference type="NCBI Taxonomy" id="49390"/>
    <lineage>
        <taxon>Eukaryota</taxon>
        <taxon>Viridiplantae</taxon>
        <taxon>Streptophyta</taxon>
        <taxon>Embryophyta</taxon>
        <taxon>Tracheophyta</taxon>
        <taxon>Spermatophyta</taxon>
        <taxon>Magnoliopsida</taxon>
        <taxon>eudicotyledons</taxon>
        <taxon>Gunneridae</taxon>
        <taxon>Pentapetalae</taxon>
        <taxon>asterids</taxon>
        <taxon>lamiids</taxon>
        <taxon>Gentianales</taxon>
        <taxon>Rubiaceae</taxon>
        <taxon>Ixoroideae</taxon>
        <taxon>Gardenieae complex</taxon>
        <taxon>Bertiereae - Coffeeae clade</taxon>
        <taxon>Coffeeae</taxon>
        <taxon>Coffea</taxon>
    </lineage>
</organism>
<proteinExistence type="predicted"/>
<accession>A0A068VLW2</accession>
<dbReference type="AlphaFoldDB" id="A0A068VLW2"/>
<gene>
    <name evidence="1" type="ORF">GSCOC_T00007567001</name>
</gene>
<dbReference type="InParanoid" id="A0A068VLW2"/>